<feature type="compositionally biased region" description="Low complexity" evidence="1">
    <location>
        <begin position="986"/>
        <end position="1015"/>
    </location>
</feature>
<protein>
    <recommendedName>
        <fullName evidence="2">AAA+ ATPase domain-containing protein</fullName>
    </recommendedName>
</protein>
<comment type="caution">
    <text evidence="3">The sequence shown here is derived from an EMBL/GenBank/DDBJ whole genome shotgun (WGS) entry which is preliminary data.</text>
</comment>
<feature type="compositionally biased region" description="Low complexity" evidence="1">
    <location>
        <begin position="44"/>
        <end position="53"/>
    </location>
</feature>
<feature type="compositionally biased region" description="Low complexity" evidence="1">
    <location>
        <begin position="16"/>
        <end position="26"/>
    </location>
</feature>
<dbReference type="CDD" id="cd19481">
    <property type="entry name" value="RecA-like_protease"/>
    <property type="match status" value="1"/>
</dbReference>
<dbReference type="InterPro" id="IPR003593">
    <property type="entry name" value="AAA+_ATPase"/>
</dbReference>
<feature type="region of interest" description="Disordered" evidence="1">
    <location>
        <begin position="855"/>
        <end position="909"/>
    </location>
</feature>
<reference evidence="3" key="1">
    <citation type="journal article" date="2023" name="Mol. Phylogenet. Evol.">
        <title>Genome-scale phylogeny and comparative genomics of the fungal order Sordariales.</title>
        <authorList>
            <person name="Hensen N."/>
            <person name="Bonometti L."/>
            <person name="Westerberg I."/>
            <person name="Brannstrom I.O."/>
            <person name="Guillou S."/>
            <person name="Cros-Aarteil S."/>
            <person name="Calhoun S."/>
            <person name="Haridas S."/>
            <person name="Kuo A."/>
            <person name="Mondo S."/>
            <person name="Pangilinan J."/>
            <person name="Riley R."/>
            <person name="LaButti K."/>
            <person name="Andreopoulos B."/>
            <person name="Lipzen A."/>
            <person name="Chen C."/>
            <person name="Yan M."/>
            <person name="Daum C."/>
            <person name="Ng V."/>
            <person name="Clum A."/>
            <person name="Steindorff A."/>
            <person name="Ohm R.A."/>
            <person name="Martin F."/>
            <person name="Silar P."/>
            <person name="Natvig D.O."/>
            <person name="Lalanne C."/>
            <person name="Gautier V."/>
            <person name="Ament-Velasquez S.L."/>
            <person name="Kruys A."/>
            <person name="Hutchinson M.I."/>
            <person name="Powell A.J."/>
            <person name="Barry K."/>
            <person name="Miller A.N."/>
            <person name="Grigoriev I.V."/>
            <person name="Debuchy R."/>
            <person name="Gladieux P."/>
            <person name="Hiltunen Thoren M."/>
            <person name="Johannesson H."/>
        </authorList>
    </citation>
    <scope>NUCLEOTIDE SEQUENCE</scope>
    <source>
        <strain evidence="3">CBS 103.79</strain>
    </source>
</reference>
<feature type="region of interest" description="Disordered" evidence="1">
    <location>
        <begin position="986"/>
        <end position="1042"/>
    </location>
</feature>
<evidence type="ECO:0000313" key="3">
    <source>
        <dbReference type="EMBL" id="KAK3903634.1"/>
    </source>
</evidence>
<dbReference type="EMBL" id="MU855437">
    <property type="protein sequence ID" value="KAK3903634.1"/>
    <property type="molecule type" value="Genomic_DNA"/>
</dbReference>
<feature type="compositionally biased region" description="Polar residues" evidence="1">
    <location>
        <begin position="887"/>
        <end position="899"/>
    </location>
</feature>
<name>A0AAN6RUW4_9PEZI</name>
<dbReference type="SMART" id="SM00382">
    <property type="entry name" value="AAA"/>
    <property type="match status" value="1"/>
</dbReference>
<dbReference type="InterPro" id="IPR054289">
    <property type="entry name" value="DUF7025"/>
</dbReference>
<dbReference type="GO" id="GO:0005524">
    <property type="term" value="F:ATP binding"/>
    <property type="evidence" value="ECO:0007669"/>
    <property type="project" value="InterPro"/>
</dbReference>
<dbReference type="Pfam" id="PF00004">
    <property type="entry name" value="AAA"/>
    <property type="match status" value="1"/>
</dbReference>
<feature type="region of interest" description="Disordered" evidence="1">
    <location>
        <begin position="944"/>
        <end position="970"/>
    </location>
</feature>
<dbReference type="PANTHER" id="PTHR46411:SF3">
    <property type="entry name" value="AAA+ ATPASE DOMAIN-CONTAINING PROTEIN"/>
    <property type="match status" value="1"/>
</dbReference>
<proteinExistence type="predicted"/>
<dbReference type="Pfam" id="PF23232">
    <property type="entry name" value="AAA_lid_13"/>
    <property type="match status" value="1"/>
</dbReference>
<dbReference type="Proteomes" id="UP001303889">
    <property type="component" value="Unassembled WGS sequence"/>
</dbReference>
<feature type="compositionally biased region" description="Low complexity" evidence="1">
    <location>
        <begin position="900"/>
        <end position="909"/>
    </location>
</feature>
<dbReference type="PANTHER" id="PTHR46411">
    <property type="entry name" value="FAMILY ATPASE, PUTATIVE-RELATED"/>
    <property type="match status" value="1"/>
</dbReference>
<reference evidence="3" key="2">
    <citation type="submission" date="2023-05" db="EMBL/GenBank/DDBJ databases">
        <authorList>
            <consortium name="Lawrence Berkeley National Laboratory"/>
            <person name="Steindorff A."/>
            <person name="Hensen N."/>
            <person name="Bonometti L."/>
            <person name="Westerberg I."/>
            <person name="Brannstrom I.O."/>
            <person name="Guillou S."/>
            <person name="Cros-Aarteil S."/>
            <person name="Calhoun S."/>
            <person name="Haridas S."/>
            <person name="Kuo A."/>
            <person name="Mondo S."/>
            <person name="Pangilinan J."/>
            <person name="Riley R."/>
            <person name="Labutti K."/>
            <person name="Andreopoulos B."/>
            <person name="Lipzen A."/>
            <person name="Chen C."/>
            <person name="Yanf M."/>
            <person name="Daum C."/>
            <person name="Ng V."/>
            <person name="Clum A."/>
            <person name="Ohm R."/>
            <person name="Martin F."/>
            <person name="Silar P."/>
            <person name="Natvig D."/>
            <person name="Lalanne C."/>
            <person name="Gautier V."/>
            <person name="Ament-Velasquez S.L."/>
            <person name="Kruys A."/>
            <person name="Hutchinson M.I."/>
            <person name="Powell A.J."/>
            <person name="Barry K."/>
            <person name="Miller A.N."/>
            <person name="Grigoriev I.V."/>
            <person name="Debuchy R."/>
            <person name="Gladieux P."/>
            <person name="Thoren M.H."/>
            <person name="Johannesson H."/>
        </authorList>
    </citation>
    <scope>NUCLEOTIDE SEQUENCE</scope>
    <source>
        <strain evidence="3">CBS 103.79</strain>
    </source>
</reference>
<accession>A0AAN6RUW4</accession>
<feature type="region of interest" description="Disordered" evidence="1">
    <location>
        <begin position="1"/>
        <end position="55"/>
    </location>
</feature>
<feature type="region of interest" description="Disordered" evidence="1">
    <location>
        <begin position="192"/>
        <end position="212"/>
    </location>
</feature>
<evidence type="ECO:0000256" key="1">
    <source>
        <dbReference type="SAM" id="MobiDB-lite"/>
    </source>
</evidence>
<dbReference type="SUPFAM" id="SSF52540">
    <property type="entry name" value="P-loop containing nucleoside triphosphate hydrolases"/>
    <property type="match status" value="1"/>
</dbReference>
<dbReference type="Pfam" id="PF22942">
    <property type="entry name" value="DUF7025"/>
    <property type="match status" value="1"/>
</dbReference>
<dbReference type="GO" id="GO:0016887">
    <property type="term" value="F:ATP hydrolysis activity"/>
    <property type="evidence" value="ECO:0007669"/>
    <property type="project" value="InterPro"/>
</dbReference>
<dbReference type="Gene3D" id="3.40.50.300">
    <property type="entry name" value="P-loop containing nucleotide triphosphate hydrolases"/>
    <property type="match status" value="1"/>
</dbReference>
<feature type="domain" description="AAA+ ATPase" evidence="2">
    <location>
        <begin position="592"/>
        <end position="719"/>
    </location>
</feature>
<dbReference type="InterPro" id="IPR056599">
    <property type="entry name" value="AAA_lid_fung"/>
</dbReference>
<feature type="compositionally biased region" description="Low complexity" evidence="1">
    <location>
        <begin position="961"/>
        <end position="970"/>
    </location>
</feature>
<feature type="compositionally biased region" description="Polar residues" evidence="1">
    <location>
        <begin position="1016"/>
        <end position="1029"/>
    </location>
</feature>
<gene>
    <name evidence="3" type="ORF">C8A05DRAFT_43158</name>
</gene>
<keyword evidence="4" id="KW-1185">Reference proteome</keyword>
<evidence type="ECO:0000313" key="4">
    <source>
        <dbReference type="Proteomes" id="UP001303889"/>
    </source>
</evidence>
<sequence>MAPVDSQEGESGGQLTPSDTPTSPTPAEGGKDAATSPDPPAAPAAPTESLTPSLKEPPVVPMLAEARKCNLEQFVNRFSPEEGGYAIEYLESGVQLGGEMATEVTRRRLSKVKGYEDRNANEYRARRFDGGLSNRTWIRAVRIQSPTVLKTLADITNYNWGTEPPTFMRPFGQLIHFHPKIKARLEELRKAKAAKGETKGGLPSTSPGADGPDELNLEHLERYVSFVESKILPPATQFQDASSSNVEKRRVRFEDMHYLFQPGDLVYVPLSTFEKRWDRKLPKDTVYQKIWRIENFRPHLGDLDLAMHGYLTDKNRAMINAHFVDHDGSNYKLVSLSFDIDYFDGEKDIRTLTMYPIRFAADSEKLLSESRELGSKFTQCISQRHVSYKAWTLVSDGLGRHANENAKGSPVTSPDFIDGDVIIDFQESFNAQPRWKFAHYGLVSSKWSSDVTISRDKFPILLWDGPSRTELKYEWPNAVVCDDDIDYIDATAFQKKDPYGTVGLDEPRPEDLVLLPRRLCGYGLRERKFIYLDVDKAKVGREKIDAFSYLQIDAGNNEMIRCLLEDHFATKQARKMAQRDIPGQDPIPGKGRSLVFLLHGPPGVGKTATVEAVALEYEKPLFSITSGDLGSTPDAVESSLTEIFHLANVWDCVLLLDEADVFLEEREKSNLKRNAVVSVFLRVLEYYSGVLFLTTNRPGQLDEAIKSRVHCALLYRTLDLDQTLKVFRTNIQQLKLIQSRLDQAAADTGQPPRQRIQPDEPGILAFAEKHWGTHDSDERGRWNGRQIRNAFVSAAALARREKTSAGDQAVVVLTERHFQRIAKTVTSFDRHMAYTRRQLDSERAHTRFDRSDDYTALDDLAAPPGGGSTSRHRRSSSRQRAAAPSSLHLTPTRSTTPRHSYSQIAAAPPSSPPYYLAHAPQAAAPLNFQPAQPSFTGTFPYPLQLATLHSPTPPAGDNGPTQQQLQQQMQLLQQQQHILQQRQQTQQQQGQAQQQQAQQHQQPQQQQQFPGLFQQSSTASMAGSETSLAGVSLGMSGGGDVF</sequence>
<evidence type="ECO:0000259" key="2">
    <source>
        <dbReference type="SMART" id="SM00382"/>
    </source>
</evidence>
<dbReference type="InterPro" id="IPR027417">
    <property type="entry name" value="P-loop_NTPase"/>
</dbReference>
<dbReference type="InterPro" id="IPR003959">
    <property type="entry name" value="ATPase_AAA_core"/>
</dbReference>
<dbReference type="AlphaFoldDB" id="A0AAN6RUW4"/>
<organism evidence="3 4">
    <name type="scientific">Staphylotrichum tortipilum</name>
    <dbReference type="NCBI Taxonomy" id="2831512"/>
    <lineage>
        <taxon>Eukaryota</taxon>
        <taxon>Fungi</taxon>
        <taxon>Dikarya</taxon>
        <taxon>Ascomycota</taxon>
        <taxon>Pezizomycotina</taxon>
        <taxon>Sordariomycetes</taxon>
        <taxon>Sordariomycetidae</taxon>
        <taxon>Sordariales</taxon>
        <taxon>Chaetomiaceae</taxon>
        <taxon>Staphylotrichum</taxon>
    </lineage>
</organism>